<gene>
    <name evidence="7" type="ORF">GNI_135640</name>
</gene>
<proteinExistence type="predicted"/>
<dbReference type="Gene3D" id="3.40.50.620">
    <property type="entry name" value="HUPs"/>
    <property type="match status" value="1"/>
</dbReference>
<name>A0A023B0U7_GRENI</name>
<evidence type="ECO:0000259" key="6">
    <source>
        <dbReference type="Pfam" id="PF01902"/>
    </source>
</evidence>
<dbReference type="InterPro" id="IPR030662">
    <property type="entry name" value="DPH6/MJ0570"/>
</dbReference>
<dbReference type="GO" id="GO:0017178">
    <property type="term" value="F:diphthine-ammonia ligase activity"/>
    <property type="evidence" value="ECO:0007669"/>
    <property type="project" value="UniProtKB-EC"/>
</dbReference>
<dbReference type="Proteomes" id="UP000019763">
    <property type="component" value="Unassembled WGS sequence"/>
</dbReference>
<dbReference type="PANTHER" id="PTHR12196">
    <property type="entry name" value="DOMAIN OF UNKNOWN FUNCTION 71 DUF71 -CONTAINING PROTEIN"/>
    <property type="match status" value="1"/>
</dbReference>
<evidence type="ECO:0000256" key="2">
    <source>
        <dbReference type="ARBA" id="ARBA00018426"/>
    </source>
</evidence>
<evidence type="ECO:0000256" key="3">
    <source>
        <dbReference type="ARBA" id="ARBA00029814"/>
    </source>
</evidence>
<dbReference type="AlphaFoldDB" id="A0A023B0U7"/>
<dbReference type="PANTHER" id="PTHR12196:SF2">
    <property type="entry name" value="DIPHTHINE--AMMONIA LIGASE"/>
    <property type="match status" value="1"/>
</dbReference>
<accession>A0A023B0U7</accession>
<dbReference type="SUPFAM" id="SSF52402">
    <property type="entry name" value="Adenine nucleotide alpha hydrolases-like"/>
    <property type="match status" value="1"/>
</dbReference>
<evidence type="ECO:0000256" key="5">
    <source>
        <dbReference type="ARBA" id="ARBA00048108"/>
    </source>
</evidence>
<dbReference type="eggNOG" id="KOG2316">
    <property type="taxonomic scope" value="Eukaryota"/>
</dbReference>
<organism evidence="7 8">
    <name type="scientific">Gregarina niphandrodes</name>
    <name type="common">Septate eugregarine</name>
    <dbReference type="NCBI Taxonomy" id="110365"/>
    <lineage>
        <taxon>Eukaryota</taxon>
        <taxon>Sar</taxon>
        <taxon>Alveolata</taxon>
        <taxon>Apicomplexa</taxon>
        <taxon>Conoidasida</taxon>
        <taxon>Gregarinasina</taxon>
        <taxon>Eugregarinorida</taxon>
        <taxon>Gregarinidae</taxon>
        <taxon>Gregarina</taxon>
    </lineage>
</organism>
<dbReference type="CDD" id="cd01994">
    <property type="entry name" value="AANH_PF0828-like"/>
    <property type="match status" value="1"/>
</dbReference>
<dbReference type="VEuPathDB" id="CryptoDB:GNI_135640"/>
<keyword evidence="8" id="KW-1185">Reference proteome</keyword>
<reference evidence="7" key="1">
    <citation type="submission" date="2013-12" db="EMBL/GenBank/DDBJ databases">
        <authorList>
            <person name="Omoto C.K."/>
            <person name="Sibley D."/>
            <person name="Venepally P."/>
            <person name="Hadjithomas M."/>
            <person name="Karamycheva S."/>
            <person name="Brunk B."/>
            <person name="Roos D."/>
            <person name="Caler E."/>
            <person name="Lorenzi H."/>
        </authorList>
    </citation>
    <scope>NUCLEOTIDE SEQUENCE</scope>
</reference>
<feature type="domain" description="Diphthamide synthase" evidence="6">
    <location>
        <begin position="99"/>
        <end position="252"/>
    </location>
</feature>
<comment type="caution">
    <text evidence="7">The sequence shown here is derived from an EMBL/GenBank/DDBJ whole genome shotgun (WGS) entry which is preliminary data.</text>
</comment>
<dbReference type="GeneID" id="22914810"/>
<dbReference type="Pfam" id="PF01902">
    <property type="entry name" value="Diphthami_syn_2"/>
    <property type="match status" value="1"/>
</dbReference>
<evidence type="ECO:0000256" key="1">
    <source>
        <dbReference type="ARBA" id="ARBA00012089"/>
    </source>
</evidence>
<comment type="catalytic activity">
    <reaction evidence="5">
        <text>diphthine-[translation elongation factor 2] + NH4(+) + ATP = diphthamide-[translation elongation factor 2] + AMP + diphosphate + H(+)</text>
        <dbReference type="Rhea" id="RHEA:19753"/>
        <dbReference type="Rhea" id="RHEA-COMP:10172"/>
        <dbReference type="Rhea" id="RHEA-COMP:10174"/>
        <dbReference type="ChEBI" id="CHEBI:15378"/>
        <dbReference type="ChEBI" id="CHEBI:16692"/>
        <dbReference type="ChEBI" id="CHEBI:28938"/>
        <dbReference type="ChEBI" id="CHEBI:30616"/>
        <dbReference type="ChEBI" id="CHEBI:33019"/>
        <dbReference type="ChEBI" id="CHEBI:82696"/>
        <dbReference type="ChEBI" id="CHEBI:456215"/>
        <dbReference type="EC" id="6.3.1.14"/>
    </reaction>
</comment>
<protein>
    <recommendedName>
        <fullName evidence="2">Diphthine--ammonia ligase</fullName>
        <ecNumber evidence="1">6.3.1.14</ecNumber>
    </recommendedName>
    <alternativeName>
        <fullName evidence="3">Diphthamide synthase</fullName>
    </alternativeName>
    <alternativeName>
        <fullName evidence="4">Diphthamide synthetase</fullName>
    </alternativeName>
</protein>
<evidence type="ECO:0000313" key="8">
    <source>
        <dbReference type="Proteomes" id="UP000019763"/>
    </source>
</evidence>
<dbReference type="EMBL" id="AFNH02001004">
    <property type="protein sequence ID" value="EZG46012.1"/>
    <property type="molecule type" value="Genomic_DNA"/>
</dbReference>
<dbReference type="NCBIfam" id="TIGR00290">
    <property type="entry name" value="MJ0570_dom"/>
    <property type="match status" value="1"/>
</dbReference>
<evidence type="ECO:0000256" key="4">
    <source>
        <dbReference type="ARBA" id="ARBA00031552"/>
    </source>
</evidence>
<dbReference type="GO" id="GO:0017183">
    <property type="term" value="P:protein histidyl modification to diphthamide"/>
    <property type="evidence" value="ECO:0007669"/>
    <property type="project" value="TreeGrafter"/>
</dbReference>
<dbReference type="OrthoDB" id="686384at2759"/>
<evidence type="ECO:0000313" key="7">
    <source>
        <dbReference type="EMBL" id="EZG46012.1"/>
    </source>
</evidence>
<dbReference type="InterPro" id="IPR014729">
    <property type="entry name" value="Rossmann-like_a/b/a_fold"/>
</dbReference>
<dbReference type="RefSeq" id="XP_011132386.1">
    <property type="nucleotide sequence ID" value="XM_011134084.1"/>
</dbReference>
<sequence>MSTNALAPRRRAIALISGGKDSILAAHLAQVVLGYEVAAFAHLKPKQASGTAKTDETDSYMFQSVGSDAVDYLGEHALTSPASASPLGRPVVYFSAEIQGESLRVGVDYEPEEGDEVEDMRRLLQQVLTQLKRDDAETPRPVEYAVVTGAIWSRYQRHRVESVCRDLGMRSVSPLWSLDQNLYLLQLRRLRREFECILIKTACLGLGRRHLLRSFDDEELVRDLMCLYDKYEINVGGEGGEYETFTTRAPGYGRGGLALDPQATKRIQADFDTSYARVRVEPRCPIAPAAFGILAAESSYLSKVRALWNSGQLELIEAGFAAEGPGVEMDGGVTEVCEVEDPAKAEDPAKPWLALRKIRVPKCVDSEPRAKFQQFGKQGRNCQQVSKELIESDCMAFRLSSEEGMVWRRDVSVAVCDVLPSVCAPMSVYGQVLSALRGLDNFLAATGDQPYNIRATPSGPWAPGGEWSVAGLIDRLVVGLPRLCVDVVKSDVAEWVRQLCVEYARRNPGRDVRRLNLFLRLKALDLVACPLCLEHGALCQCPQEELLQHKFLRANPKREVGPREIGPSGVLGPEKTAVPQRITILFDQPTFYVNFLVHYSNSKLGSIEELCSTKLNVSEPCNELGIFYANSDISRQEESTVTKYAPGYGVLSVRWISYACQWMPSCVVLWFDWTSVGRRSSGSFSESVAADEETVTKSRLCQTSIERVHKELHSHYQNAAPIMPVILLSSDLDENARRSICKLIESSVAPVKSRNDYTSVFVIFHQQLTSATRLTESD</sequence>
<dbReference type="InterPro" id="IPR002761">
    <property type="entry name" value="Diphthami_syn_dom"/>
</dbReference>
<dbReference type="Gene3D" id="3.90.1490.10">
    <property type="entry name" value="putative n-type atp pyrophosphatase, domain 2"/>
    <property type="match status" value="1"/>
</dbReference>
<dbReference type="EC" id="6.3.1.14" evidence="1"/>